<accession>A0AAX2F336</accession>
<reference evidence="1 2" key="1">
    <citation type="submission" date="2016-11" db="EMBL/GenBank/DDBJ databases">
        <authorList>
            <person name="Varghese N."/>
            <person name="Submissions S."/>
        </authorList>
    </citation>
    <scope>NUCLEOTIDE SEQUENCE [LARGE SCALE GENOMIC DNA]</scope>
    <source>
        <strain evidence="1 2">DSM 22613</strain>
    </source>
</reference>
<gene>
    <name evidence="1" type="ORF">SAMN05444364_10835</name>
</gene>
<organism evidence="1 2">
    <name type="scientific">Prevotella scopos JCM 17725</name>
    <dbReference type="NCBI Taxonomy" id="1236518"/>
    <lineage>
        <taxon>Bacteria</taxon>
        <taxon>Pseudomonadati</taxon>
        <taxon>Bacteroidota</taxon>
        <taxon>Bacteroidia</taxon>
        <taxon>Bacteroidales</taxon>
        <taxon>Prevotellaceae</taxon>
        <taxon>Prevotella</taxon>
    </lineage>
</organism>
<proteinExistence type="predicted"/>
<sequence length="79" mass="9754">MNLQFLVQKKRNMYLCTHKPTNFFQHKTGVLMTRYFEDYLLLRVKTTGIIQHYLIKHQNSYERKQIKLYVKYLPLPIIY</sequence>
<evidence type="ECO:0000313" key="1">
    <source>
        <dbReference type="EMBL" id="SHF75420.1"/>
    </source>
</evidence>
<evidence type="ECO:0000313" key="2">
    <source>
        <dbReference type="Proteomes" id="UP000184105"/>
    </source>
</evidence>
<dbReference type="Proteomes" id="UP000184105">
    <property type="component" value="Unassembled WGS sequence"/>
</dbReference>
<dbReference type="AlphaFoldDB" id="A0AAX2F336"/>
<keyword evidence="2" id="KW-1185">Reference proteome</keyword>
<dbReference type="EMBL" id="FQWA01000008">
    <property type="protein sequence ID" value="SHF75420.1"/>
    <property type="molecule type" value="Genomic_DNA"/>
</dbReference>
<comment type="caution">
    <text evidence="1">The sequence shown here is derived from an EMBL/GenBank/DDBJ whole genome shotgun (WGS) entry which is preliminary data.</text>
</comment>
<protein>
    <submittedName>
        <fullName evidence="1">Uncharacterized protein</fullName>
    </submittedName>
</protein>
<name>A0AAX2F336_9BACT</name>